<keyword evidence="4" id="KW-0805">Transcription regulation</keyword>
<keyword evidence="11" id="KW-1185">Reference proteome</keyword>
<dbReference type="InterPro" id="IPR058609">
    <property type="entry name" value="HTH_CLF-like"/>
</dbReference>
<dbReference type="InterPro" id="IPR025778">
    <property type="entry name" value="Hist-Lys_N-MeTrfase_plant"/>
</dbReference>
<dbReference type="PANTHER" id="PTHR45747:SF4">
    <property type="entry name" value="HISTONE-LYSINE N-METHYLTRANSFERASE E(Z)"/>
    <property type="match status" value="1"/>
</dbReference>
<evidence type="ECO:0000256" key="4">
    <source>
        <dbReference type="ARBA" id="ARBA00023015"/>
    </source>
</evidence>
<dbReference type="InterPro" id="IPR001214">
    <property type="entry name" value="SET_dom"/>
</dbReference>
<keyword evidence="1" id="KW-0489">Methyltransferase</keyword>
<feature type="domain" description="SET" evidence="8">
    <location>
        <begin position="774"/>
        <end position="889"/>
    </location>
</feature>
<feature type="compositionally biased region" description="Basic and acidic residues" evidence="7">
    <location>
        <begin position="900"/>
        <end position="912"/>
    </location>
</feature>
<dbReference type="Pfam" id="PF25996">
    <property type="entry name" value="HTH_CLF_N"/>
    <property type="match status" value="1"/>
</dbReference>
<feature type="region of interest" description="Disordered" evidence="7">
    <location>
        <begin position="899"/>
        <end position="923"/>
    </location>
</feature>
<evidence type="ECO:0000313" key="11">
    <source>
        <dbReference type="Proteomes" id="UP001345219"/>
    </source>
</evidence>
<dbReference type="GO" id="GO:0032259">
    <property type="term" value="P:methylation"/>
    <property type="evidence" value="ECO:0007669"/>
    <property type="project" value="UniProtKB-KW"/>
</dbReference>
<dbReference type="PANTHER" id="PTHR45747">
    <property type="entry name" value="HISTONE-LYSINE N-METHYLTRANSFERASE E(Z)"/>
    <property type="match status" value="1"/>
</dbReference>
<proteinExistence type="predicted"/>
<accession>A0AAN7LDN8</accession>
<dbReference type="CDD" id="cd10519">
    <property type="entry name" value="SET_EZH"/>
    <property type="match status" value="1"/>
</dbReference>
<dbReference type="SUPFAM" id="SSF82199">
    <property type="entry name" value="SET domain"/>
    <property type="match status" value="1"/>
</dbReference>
<name>A0AAN7LDN8_9MYRT</name>
<organism evidence="10 11">
    <name type="scientific">Trapa incisa</name>
    <dbReference type="NCBI Taxonomy" id="236973"/>
    <lineage>
        <taxon>Eukaryota</taxon>
        <taxon>Viridiplantae</taxon>
        <taxon>Streptophyta</taxon>
        <taxon>Embryophyta</taxon>
        <taxon>Tracheophyta</taxon>
        <taxon>Spermatophyta</taxon>
        <taxon>Magnoliopsida</taxon>
        <taxon>eudicotyledons</taxon>
        <taxon>Gunneridae</taxon>
        <taxon>Pentapetalae</taxon>
        <taxon>rosids</taxon>
        <taxon>malvids</taxon>
        <taxon>Myrtales</taxon>
        <taxon>Lythraceae</taxon>
        <taxon>Trapa</taxon>
    </lineage>
</organism>
<dbReference type="FunFam" id="2.170.270.10:FF:000001">
    <property type="entry name" value="Putative histone-lysine N-methyltransferase EZH2"/>
    <property type="match status" value="1"/>
</dbReference>
<reference evidence="10 11" key="1">
    <citation type="journal article" date="2023" name="Hortic Res">
        <title>Pangenome of water caltrop reveals structural variations and asymmetric subgenome divergence after allopolyploidization.</title>
        <authorList>
            <person name="Zhang X."/>
            <person name="Chen Y."/>
            <person name="Wang L."/>
            <person name="Yuan Y."/>
            <person name="Fang M."/>
            <person name="Shi L."/>
            <person name="Lu R."/>
            <person name="Comes H.P."/>
            <person name="Ma Y."/>
            <person name="Chen Y."/>
            <person name="Huang G."/>
            <person name="Zhou Y."/>
            <person name="Zheng Z."/>
            <person name="Qiu Y."/>
        </authorList>
    </citation>
    <scope>NUCLEOTIDE SEQUENCE [LARGE SCALE GENOMIC DNA]</scope>
    <source>
        <tissue evidence="10">Roots</tissue>
    </source>
</reference>
<dbReference type="InterPro" id="IPR026489">
    <property type="entry name" value="CXC_dom"/>
</dbReference>
<evidence type="ECO:0000256" key="7">
    <source>
        <dbReference type="SAM" id="MobiDB-lite"/>
    </source>
</evidence>
<dbReference type="SMART" id="SM00317">
    <property type="entry name" value="SET"/>
    <property type="match status" value="1"/>
</dbReference>
<feature type="compositionally biased region" description="Low complexity" evidence="7">
    <location>
        <begin position="387"/>
        <end position="413"/>
    </location>
</feature>
<feature type="region of interest" description="Disordered" evidence="7">
    <location>
        <begin position="469"/>
        <end position="514"/>
    </location>
</feature>
<dbReference type="InterPro" id="IPR041355">
    <property type="entry name" value="Pre-SET_CXC"/>
</dbReference>
<dbReference type="GO" id="GO:0140951">
    <property type="term" value="F:histone H3K27 trimethyltransferase activity"/>
    <property type="evidence" value="ECO:0007669"/>
    <property type="project" value="UniProtKB-EC"/>
</dbReference>
<dbReference type="AlphaFoldDB" id="A0AAN7LDN8"/>
<feature type="domain" description="CXC" evidence="9">
    <location>
        <begin position="660"/>
        <end position="759"/>
    </location>
</feature>
<feature type="region of interest" description="Disordered" evidence="7">
    <location>
        <begin position="365"/>
        <end position="456"/>
    </location>
</feature>
<dbReference type="PROSITE" id="PS50280">
    <property type="entry name" value="SET"/>
    <property type="match status" value="1"/>
</dbReference>
<feature type="compositionally biased region" description="Basic residues" evidence="7">
    <location>
        <begin position="485"/>
        <end position="499"/>
    </location>
</feature>
<comment type="catalytic activity">
    <reaction evidence="6">
        <text>L-lysyl(27)-[histone H3] + 3 S-adenosyl-L-methionine = N(6),N(6),N(6)-trimethyl-L-lysyl(27)-[histone H3] + 3 S-adenosyl-L-homocysteine + 3 H(+)</text>
        <dbReference type="Rhea" id="RHEA:60292"/>
        <dbReference type="Rhea" id="RHEA-COMP:15535"/>
        <dbReference type="Rhea" id="RHEA-COMP:15548"/>
        <dbReference type="ChEBI" id="CHEBI:15378"/>
        <dbReference type="ChEBI" id="CHEBI:29969"/>
        <dbReference type="ChEBI" id="CHEBI:57856"/>
        <dbReference type="ChEBI" id="CHEBI:59789"/>
        <dbReference type="ChEBI" id="CHEBI:61961"/>
        <dbReference type="EC" id="2.1.1.356"/>
    </reaction>
</comment>
<dbReference type="SMART" id="SM01114">
    <property type="entry name" value="CXC"/>
    <property type="match status" value="1"/>
</dbReference>
<evidence type="ECO:0000256" key="3">
    <source>
        <dbReference type="ARBA" id="ARBA00022691"/>
    </source>
</evidence>
<dbReference type="InterPro" id="IPR046341">
    <property type="entry name" value="SET_dom_sf"/>
</dbReference>
<evidence type="ECO:0000256" key="6">
    <source>
        <dbReference type="ARBA" id="ARBA00048568"/>
    </source>
</evidence>
<dbReference type="InterPro" id="IPR033467">
    <property type="entry name" value="Tesmin/TSO1-like_CXC"/>
</dbReference>
<keyword evidence="3" id="KW-0949">S-adenosyl-L-methionine</keyword>
<gene>
    <name evidence="10" type="ORF">SAY87_017179</name>
</gene>
<evidence type="ECO:0000259" key="8">
    <source>
        <dbReference type="PROSITE" id="PS50280"/>
    </source>
</evidence>
<dbReference type="EMBL" id="JAXIOK010000001">
    <property type="protein sequence ID" value="KAK4781073.1"/>
    <property type="molecule type" value="Genomic_DNA"/>
</dbReference>
<dbReference type="Proteomes" id="UP001345219">
    <property type="component" value="Chromosome 13"/>
</dbReference>
<evidence type="ECO:0000256" key="5">
    <source>
        <dbReference type="ARBA" id="ARBA00023163"/>
    </source>
</evidence>
<comment type="caution">
    <text evidence="10">The sequence shown here is derived from an EMBL/GenBank/DDBJ whole genome shotgun (WGS) entry which is preliminary data.</text>
</comment>
<evidence type="ECO:0000256" key="2">
    <source>
        <dbReference type="ARBA" id="ARBA00022679"/>
    </source>
</evidence>
<dbReference type="GO" id="GO:0031519">
    <property type="term" value="C:PcG protein complex"/>
    <property type="evidence" value="ECO:0007669"/>
    <property type="project" value="InterPro"/>
</dbReference>
<dbReference type="PROSITE" id="PS51633">
    <property type="entry name" value="CXC"/>
    <property type="match status" value="1"/>
</dbReference>
<evidence type="ECO:0000256" key="1">
    <source>
        <dbReference type="ARBA" id="ARBA00022603"/>
    </source>
</evidence>
<protein>
    <submittedName>
        <fullName evidence="10">Uncharacterized protein</fullName>
    </submittedName>
</protein>
<evidence type="ECO:0000313" key="10">
    <source>
        <dbReference type="EMBL" id="KAK4781073.1"/>
    </source>
</evidence>
<evidence type="ECO:0000259" key="9">
    <source>
        <dbReference type="PROSITE" id="PS51633"/>
    </source>
</evidence>
<feature type="compositionally biased region" description="Basic residues" evidence="7">
    <location>
        <begin position="422"/>
        <end position="438"/>
    </location>
</feature>
<dbReference type="InterPro" id="IPR045318">
    <property type="entry name" value="EZH1/2-like"/>
</dbReference>
<sequence length="923" mass="103196">MVSKTASASRSEPPEDPSLVEKSLVTAIISEEITSIIDSIKEQVAVERCLYIKKRIGENERKLAGVTTHLYNLSRQRRNGLIADNVINNSIDLLAKRQSDALGMQIGIESSNAENKDSNEEAQTSTAVLLGSSIPVKNAVRPIKLPEVKRLPPYTTWIFLDRNQRMTEDQSVLGRRRIYYDQNGGEALICSDSEEEVIGVEEEKREFAEHEDYILRIAIKKAGLCDAVLEAVANCLSKSPCEVKARYDILVNDEKTVGGSKCEDNEVISQAMNSFLDKDLDAALDSFDNLFCRRCLVFDCRLHGCSQDLIFPTDKQIPWSHTNEGNAPCGPNCYQLAVKLEKAAVMGSSMSGKFEDRLTSSVNGSKLQKVPKISSGSSSRIQLKPYQSESASSNAQNASGSSDSDLGPLGDTSKLLSPSKTKVARRSGIHKRNGKRVPGRVLFNMRKRQKTAASNSDAIASRTIIAKLRSNSKKGNKDASSFSQKKVKSATRGRPRKKAVQVEDSSSLMRNKVPDGPLNEVINDNLVICTSSSLRNEEFIDENTCWRDSTEDKSWKPLEKGLYEKGLEIFGRNSCLIARNLLTGLKTCWEVFQYMNFSENILLGPGGEGSYCLGEGFSKFDYNGIVGNNEARRRSRFLHRRGRVRRLKYTWKSAAYHSIRKRITERKDQPCRQYNPCNCQGACGKQCPCLQNGTCCEKYCGCPKICKNRFRGCHCAKSQCRSRQCPCFAADRECDPDVCRSCWVSCGDGTLGVPNQRGDNYECRNMKLLLKQQQRVLLGRSDVSGWGAFLKNTVGKREYLGEYTGELISHREADKRGKIYDRENSSFLFNLNDQFVLDAYRKGDKLKFANHSPDPNCYAKVIMVAGDHRVGIFAKERIEAGEELFYDYRYEPDQAPAWARKPELSGTKREDGAPSSGRAKKLA</sequence>
<dbReference type="Gene3D" id="2.170.270.10">
    <property type="entry name" value="SET domain"/>
    <property type="match status" value="1"/>
</dbReference>
<dbReference type="PROSITE" id="PS51576">
    <property type="entry name" value="SAM_MT43_EZ"/>
    <property type="match status" value="1"/>
</dbReference>
<dbReference type="GO" id="GO:0003682">
    <property type="term" value="F:chromatin binding"/>
    <property type="evidence" value="ECO:0007669"/>
    <property type="project" value="TreeGrafter"/>
</dbReference>
<dbReference type="GO" id="GO:0050793">
    <property type="term" value="P:regulation of developmental process"/>
    <property type="evidence" value="ECO:0007669"/>
    <property type="project" value="UniProtKB-ARBA"/>
</dbReference>
<dbReference type="GO" id="GO:0031507">
    <property type="term" value="P:heterochromatin formation"/>
    <property type="evidence" value="ECO:0007669"/>
    <property type="project" value="TreeGrafter"/>
</dbReference>
<dbReference type="Pfam" id="PF00856">
    <property type="entry name" value="SET"/>
    <property type="match status" value="1"/>
</dbReference>
<dbReference type="Pfam" id="PF18264">
    <property type="entry name" value="preSET_CXC"/>
    <property type="match status" value="1"/>
</dbReference>
<keyword evidence="2" id="KW-0808">Transferase</keyword>
<keyword evidence="5" id="KW-0804">Transcription</keyword>